<accession>A0A1I7X5H4</accession>
<dbReference type="WBParaSite" id="Hba_12814">
    <property type="protein sequence ID" value="Hba_12814"/>
    <property type="gene ID" value="Hba_12814"/>
</dbReference>
<evidence type="ECO:0000313" key="2">
    <source>
        <dbReference type="WBParaSite" id="Hba_12814"/>
    </source>
</evidence>
<keyword evidence="1" id="KW-1185">Reference proteome</keyword>
<organism evidence="1 2">
    <name type="scientific">Heterorhabditis bacteriophora</name>
    <name type="common">Entomopathogenic nematode worm</name>
    <dbReference type="NCBI Taxonomy" id="37862"/>
    <lineage>
        <taxon>Eukaryota</taxon>
        <taxon>Metazoa</taxon>
        <taxon>Ecdysozoa</taxon>
        <taxon>Nematoda</taxon>
        <taxon>Chromadorea</taxon>
        <taxon>Rhabditida</taxon>
        <taxon>Rhabditina</taxon>
        <taxon>Rhabditomorpha</taxon>
        <taxon>Strongyloidea</taxon>
        <taxon>Heterorhabditidae</taxon>
        <taxon>Heterorhabditis</taxon>
    </lineage>
</organism>
<proteinExistence type="predicted"/>
<reference evidence="2" key="1">
    <citation type="submission" date="2016-11" db="UniProtKB">
        <authorList>
            <consortium name="WormBaseParasite"/>
        </authorList>
    </citation>
    <scope>IDENTIFICATION</scope>
</reference>
<dbReference type="AlphaFoldDB" id="A0A1I7X5H4"/>
<name>A0A1I7X5H4_HETBA</name>
<sequence>MTKEYMYRNTQKQMTCPKESVTAGKQARLALGARNGEQKATLACLHSHRSMLGTRYGVRESFAIGTTHLREYDVFLFFPLFPSLMLS</sequence>
<dbReference type="Proteomes" id="UP000095283">
    <property type="component" value="Unplaced"/>
</dbReference>
<protein>
    <submittedName>
        <fullName evidence="2">Uncharacterized protein</fullName>
    </submittedName>
</protein>
<evidence type="ECO:0000313" key="1">
    <source>
        <dbReference type="Proteomes" id="UP000095283"/>
    </source>
</evidence>